<evidence type="ECO:0000256" key="1">
    <source>
        <dbReference type="PIRSR" id="PIRSR637460-1"/>
    </source>
</evidence>
<evidence type="ECO:0000313" key="4">
    <source>
        <dbReference type="EMBL" id="MCC3272351.1"/>
    </source>
</evidence>
<dbReference type="EMBL" id="JAJFZT010000003">
    <property type="protein sequence ID" value="MCC3272351.1"/>
    <property type="molecule type" value="Genomic_DNA"/>
</dbReference>
<sequence>METQQSSAQPRPNFSGAGYVALGSSYAAGPGLGIPVPRSAPGARRTDANYPHRLASALDLMLTDVTSSGAVTADILYRRQYGQPPQADALTPDTDLVTITVGGNDIGYVMGLVAAGLPPGPARLAGLAGGLQRLGTGGLDRQLVLLEASLTMVGELVRRRAPRARVLFVQYLPVLPPDPVVRVPRMSTRQAASGRRFFTHLAGATARAAAATGATLVPVAAAGADHHAWSDDPWTTAGIRPRPGGPLPFHPNTEGMAAVAAMIGAELTGSGAAP</sequence>
<dbReference type="InterPro" id="IPR036514">
    <property type="entry name" value="SGNH_hydro_sf"/>
</dbReference>
<dbReference type="GO" id="GO:0004806">
    <property type="term" value="F:triacylglycerol lipase activity"/>
    <property type="evidence" value="ECO:0007669"/>
    <property type="project" value="TreeGrafter"/>
</dbReference>
<dbReference type="SUPFAM" id="SSF52266">
    <property type="entry name" value="SGNH hydrolase"/>
    <property type="match status" value="1"/>
</dbReference>
<keyword evidence="4" id="KW-0378">Hydrolase</keyword>
<evidence type="ECO:0000259" key="3">
    <source>
        <dbReference type="Pfam" id="PF13472"/>
    </source>
</evidence>
<keyword evidence="6" id="KW-1185">Reference proteome</keyword>
<dbReference type="RefSeq" id="WP_227928443.1">
    <property type="nucleotide sequence ID" value="NZ_CP094984.1"/>
</dbReference>
<evidence type="ECO:0000313" key="7">
    <source>
        <dbReference type="Proteomes" id="UP001155145"/>
    </source>
</evidence>
<gene>
    <name evidence="4" type="ORF">LJ755_06350</name>
    <name evidence="5" type="ORF">MUK71_14565</name>
</gene>
<organism evidence="4 7">
    <name type="scientific">Arthrobacter zhangbolii</name>
    <dbReference type="NCBI Taxonomy" id="2886936"/>
    <lineage>
        <taxon>Bacteria</taxon>
        <taxon>Bacillati</taxon>
        <taxon>Actinomycetota</taxon>
        <taxon>Actinomycetes</taxon>
        <taxon>Micrococcales</taxon>
        <taxon>Micrococcaceae</taxon>
        <taxon>Arthrobacter</taxon>
    </lineage>
</organism>
<evidence type="ECO:0000256" key="2">
    <source>
        <dbReference type="SAM" id="MobiDB-lite"/>
    </source>
</evidence>
<dbReference type="AlphaFoldDB" id="A0A9X1S9B0"/>
<feature type="active site" evidence="1">
    <location>
        <position position="250"/>
    </location>
</feature>
<name>A0A9X1S9B0_9MICC</name>
<protein>
    <submittedName>
        <fullName evidence="4">SGNH/GDSL hydrolase family protein</fullName>
    </submittedName>
</protein>
<dbReference type="Pfam" id="PF13472">
    <property type="entry name" value="Lipase_GDSL_2"/>
    <property type="match status" value="1"/>
</dbReference>
<dbReference type="EMBL" id="CP094984">
    <property type="protein sequence ID" value="UON91786.1"/>
    <property type="molecule type" value="Genomic_DNA"/>
</dbReference>
<feature type="domain" description="SGNH hydrolase-type esterase" evidence="3">
    <location>
        <begin position="21"/>
        <end position="258"/>
    </location>
</feature>
<feature type="region of interest" description="Disordered" evidence="2">
    <location>
        <begin position="230"/>
        <end position="251"/>
    </location>
</feature>
<dbReference type="InterPro" id="IPR037460">
    <property type="entry name" value="SEST-like"/>
</dbReference>
<dbReference type="Gene3D" id="3.40.50.1110">
    <property type="entry name" value="SGNH hydrolase"/>
    <property type="match status" value="1"/>
</dbReference>
<evidence type="ECO:0000313" key="6">
    <source>
        <dbReference type="Proteomes" id="UP000829758"/>
    </source>
</evidence>
<dbReference type="GO" id="GO:0019433">
    <property type="term" value="P:triglyceride catabolic process"/>
    <property type="evidence" value="ECO:0007669"/>
    <property type="project" value="TreeGrafter"/>
</dbReference>
<accession>A0A9X1S9B0</accession>
<dbReference type="Proteomes" id="UP001155145">
    <property type="component" value="Unassembled WGS sequence"/>
</dbReference>
<feature type="active site" description="Nucleophile" evidence="1">
    <location>
        <position position="25"/>
    </location>
</feature>
<reference evidence="4" key="1">
    <citation type="submission" date="2021-10" db="EMBL/GenBank/DDBJ databases">
        <title>Novel species in genus Arthrobacter.</title>
        <authorList>
            <person name="Liu Y."/>
        </authorList>
    </citation>
    <scope>NUCLEOTIDE SEQUENCE</scope>
    <source>
        <strain evidence="4">Zg-Y462</strain>
        <strain evidence="6">zg-Y462</strain>
    </source>
</reference>
<dbReference type="InterPro" id="IPR013830">
    <property type="entry name" value="SGNH_hydro"/>
</dbReference>
<proteinExistence type="predicted"/>
<dbReference type="PANTHER" id="PTHR37981">
    <property type="entry name" value="LIPASE 2"/>
    <property type="match status" value="1"/>
</dbReference>
<dbReference type="CDD" id="cd01823">
    <property type="entry name" value="SEST_like"/>
    <property type="match status" value="1"/>
</dbReference>
<dbReference type="Proteomes" id="UP000829758">
    <property type="component" value="Chromosome"/>
</dbReference>
<dbReference type="PANTHER" id="PTHR37981:SF1">
    <property type="entry name" value="SGNH HYDROLASE-TYPE ESTERASE DOMAIN-CONTAINING PROTEIN"/>
    <property type="match status" value="1"/>
</dbReference>
<evidence type="ECO:0000313" key="5">
    <source>
        <dbReference type="EMBL" id="UON91786.1"/>
    </source>
</evidence>